<dbReference type="OrthoDB" id="5181792at2"/>
<feature type="compositionally biased region" description="Basic residues" evidence="1">
    <location>
        <begin position="1"/>
        <end position="14"/>
    </location>
</feature>
<dbReference type="EMBL" id="VKAC01000008">
    <property type="protein sequence ID" value="TXR55480.1"/>
    <property type="molecule type" value="Genomic_DNA"/>
</dbReference>
<dbReference type="AlphaFoldDB" id="A0A5C8ZFA2"/>
<feature type="region of interest" description="Disordered" evidence="1">
    <location>
        <begin position="1"/>
        <end position="43"/>
    </location>
</feature>
<keyword evidence="3" id="KW-1185">Reference proteome</keyword>
<reference evidence="2 3" key="1">
    <citation type="submission" date="2019-07" db="EMBL/GenBank/DDBJ databases">
        <title>Quadrisphaera sp. strain DD2A genome sequencing and assembly.</title>
        <authorList>
            <person name="Kim I."/>
        </authorList>
    </citation>
    <scope>NUCLEOTIDE SEQUENCE [LARGE SCALE GENOMIC DNA]</scope>
    <source>
        <strain evidence="2 3">DD2A</strain>
    </source>
</reference>
<protein>
    <submittedName>
        <fullName evidence="2">Uncharacterized protein</fullName>
    </submittedName>
</protein>
<evidence type="ECO:0000313" key="3">
    <source>
        <dbReference type="Proteomes" id="UP000321234"/>
    </source>
</evidence>
<comment type="caution">
    <text evidence="2">The sequence shown here is derived from an EMBL/GenBank/DDBJ whole genome shotgun (WGS) entry which is preliminary data.</text>
</comment>
<evidence type="ECO:0000313" key="2">
    <source>
        <dbReference type="EMBL" id="TXR55480.1"/>
    </source>
</evidence>
<name>A0A5C8ZFA2_9ACTN</name>
<sequence>MSPRSRRRTTKSAARRSTAQRGTRPSIPRQRQAPEEELLQRSEPFVTNDDALLVLHRAVEDPAFQQFLDQLPLVHLIGQFLDWVEEGDDLDDLDDDVEPHRDPIDSTDSVESAAIPEDDDSTDLPSEASLFERLGVAAIGCTAVERWRPRVLSMACTRWGLISLTDDGLERCPDLMGWTAVDAKDRAWARALVVAAAVECTARHVSAQHVAGDHVRHAFATMLASSIEDDPWPLGLMSALRPDDVLSEHVDRIVLEHVTELRSWGVLAEGDRLQVAPGAEPLLRSVSINLRADPVLVPAA</sequence>
<feature type="region of interest" description="Disordered" evidence="1">
    <location>
        <begin position="91"/>
        <end position="124"/>
    </location>
</feature>
<organism evidence="2 3">
    <name type="scientific">Quadrisphaera setariae</name>
    <dbReference type="NCBI Taxonomy" id="2593304"/>
    <lineage>
        <taxon>Bacteria</taxon>
        <taxon>Bacillati</taxon>
        <taxon>Actinomycetota</taxon>
        <taxon>Actinomycetes</taxon>
        <taxon>Kineosporiales</taxon>
        <taxon>Kineosporiaceae</taxon>
        <taxon>Quadrisphaera</taxon>
    </lineage>
</organism>
<proteinExistence type="predicted"/>
<accession>A0A5C8ZFA2</accession>
<evidence type="ECO:0000256" key="1">
    <source>
        <dbReference type="SAM" id="MobiDB-lite"/>
    </source>
</evidence>
<gene>
    <name evidence="2" type="ORF">FMM08_14300</name>
</gene>
<dbReference type="Proteomes" id="UP000321234">
    <property type="component" value="Unassembled WGS sequence"/>
</dbReference>
<dbReference type="RefSeq" id="WP_147927056.1">
    <property type="nucleotide sequence ID" value="NZ_VKAC01000008.1"/>
</dbReference>